<evidence type="ECO:0000313" key="2">
    <source>
        <dbReference type="EMBL" id="ORY40499.1"/>
    </source>
</evidence>
<feature type="compositionally biased region" description="Low complexity" evidence="1">
    <location>
        <begin position="25"/>
        <end position="41"/>
    </location>
</feature>
<protein>
    <submittedName>
        <fullName evidence="2">Uncharacterized protein</fullName>
    </submittedName>
</protein>
<reference evidence="2 3" key="1">
    <citation type="submission" date="2016-07" db="EMBL/GenBank/DDBJ databases">
        <title>Pervasive Adenine N6-methylation of Active Genes in Fungi.</title>
        <authorList>
            <consortium name="DOE Joint Genome Institute"/>
            <person name="Mondo S.J."/>
            <person name="Dannebaum R.O."/>
            <person name="Kuo R.C."/>
            <person name="Labutti K."/>
            <person name="Haridas S."/>
            <person name="Kuo A."/>
            <person name="Salamov A."/>
            <person name="Ahrendt S.R."/>
            <person name="Lipzen A."/>
            <person name="Sullivan W."/>
            <person name="Andreopoulos W.B."/>
            <person name="Clum A."/>
            <person name="Lindquist E."/>
            <person name="Daum C."/>
            <person name="Ramamoorthy G.K."/>
            <person name="Gryganskyi A."/>
            <person name="Culley D."/>
            <person name="Magnuson J.K."/>
            <person name="James T.Y."/>
            <person name="O'Malley M.A."/>
            <person name="Stajich J.E."/>
            <person name="Spatafora J.W."/>
            <person name="Visel A."/>
            <person name="Grigoriev I.V."/>
        </authorList>
    </citation>
    <scope>NUCLEOTIDE SEQUENCE [LARGE SCALE GENOMIC DNA]</scope>
    <source>
        <strain evidence="2 3">JEL800</strain>
    </source>
</reference>
<feature type="region of interest" description="Disordered" evidence="1">
    <location>
        <begin position="1"/>
        <end position="50"/>
    </location>
</feature>
<accession>A0A1Y2C0G1</accession>
<keyword evidence="3" id="KW-1185">Reference proteome</keyword>
<organism evidence="2 3">
    <name type="scientific">Rhizoclosmatium globosum</name>
    <dbReference type="NCBI Taxonomy" id="329046"/>
    <lineage>
        <taxon>Eukaryota</taxon>
        <taxon>Fungi</taxon>
        <taxon>Fungi incertae sedis</taxon>
        <taxon>Chytridiomycota</taxon>
        <taxon>Chytridiomycota incertae sedis</taxon>
        <taxon>Chytridiomycetes</taxon>
        <taxon>Chytridiales</taxon>
        <taxon>Chytriomycetaceae</taxon>
        <taxon>Rhizoclosmatium</taxon>
    </lineage>
</organism>
<dbReference type="OrthoDB" id="2162930at2759"/>
<proteinExistence type="predicted"/>
<evidence type="ECO:0000313" key="3">
    <source>
        <dbReference type="Proteomes" id="UP000193642"/>
    </source>
</evidence>
<gene>
    <name evidence="2" type="ORF">BCR33DRAFT_367149</name>
</gene>
<sequence length="390" mass="43968">MEKKSPVKASPRLEPIKASIPALSKPSATAPQQQQPQSTKPNHNEPPRPLTPRALAAWVRTAQFTKSASSQIPPAVHTLTNSPKSFGAAKVDTLLKDVFLEVWRGTLLETQSPTKYDWPSVRLEFEDGEEEEELVCVPTKSTSWTLEHAMPREERAWVWFAWILANALPREEMNRFLGSVLGFIEDTVRSGSPGDVATVCRMTRFYTALVRLGTPSEYSRVHKIVESVVGVFSGMPRGVVEVLEGVEGCWPKAFRMRPRGSMETLTMEADVSMETWCGLVVYIRDGVLGKAEDVRNRCEWAENGIDPDWLHKPPPELIMELLSNLTNLLFFPPSDTVYGSICWRRVELEMAMRKRKDRFGGGKWMGTMRSGSWLVGLWNTLSRIGEMMVM</sequence>
<dbReference type="EMBL" id="MCGO01000035">
    <property type="protein sequence ID" value="ORY40499.1"/>
    <property type="molecule type" value="Genomic_DNA"/>
</dbReference>
<dbReference type="Proteomes" id="UP000193642">
    <property type="component" value="Unassembled WGS sequence"/>
</dbReference>
<comment type="caution">
    <text evidence="2">The sequence shown here is derived from an EMBL/GenBank/DDBJ whole genome shotgun (WGS) entry which is preliminary data.</text>
</comment>
<name>A0A1Y2C0G1_9FUNG</name>
<dbReference type="AlphaFoldDB" id="A0A1Y2C0G1"/>
<evidence type="ECO:0000256" key="1">
    <source>
        <dbReference type="SAM" id="MobiDB-lite"/>
    </source>
</evidence>